<dbReference type="InterPro" id="IPR011051">
    <property type="entry name" value="RmlC_Cupin_sf"/>
</dbReference>
<evidence type="ECO:0000256" key="1">
    <source>
        <dbReference type="ARBA" id="ARBA00010154"/>
    </source>
</evidence>
<dbReference type="EMBL" id="WBMS02000021">
    <property type="protein sequence ID" value="MWA03665.1"/>
    <property type="molecule type" value="Genomic_DNA"/>
</dbReference>
<name>A0A6I4MGG6_9ACTN</name>
<keyword evidence="5" id="KW-1185">Reference proteome</keyword>
<feature type="site" description="Participates in a stacking interaction with the thymidine ring of dTDP-4-oxo-6-deoxyglucose" evidence="3">
    <location>
        <position position="137"/>
    </location>
</feature>
<comment type="similarity">
    <text evidence="1">Belongs to the dTDP-4-dehydrorhamnose 3,5-epimerase family.</text>
</comment>
<dbReference type="SUPFAM" id="SSF51182">
    <property type="entry name" value="RmlC-like cupins"/>
    <property type="match status" value="1"/>
</dbReference>
<dbReference type="InterPro" id="IPR000888">
    <property type="entry name" value="RmlC-like"/>
</dbReference>
<feature type="active site" description="Proton donor" evidence="2">
    <location>
        <position position="131"/>
    </location>
</feature>
<sequence>MEITPLKVPDSFLIEPRQLRDERGCFYESFKHEALAEVGHRFTPAQVNHSVSRRGVVRGIHGVLIPPAQAKVVGCPRGAVRDFVVDLRVGSPTFGHYDTSVLDAESGRSVFIAEGLGHGFVALTDDACVSYLCSTAYVPGTQLDINPFDPALALPWGIDGEPIVSPKDASAPTVEEAMRDGLLASYEECIALYGQLPVG</sequence>
<gene>
    <name evidence="4" type="ORF">F8568_025435</name>
</gene>
<evidence type="ECO:0000313" key="4">
    <source>
        <dbReference type="EMBL" id="MWA03665.1"/>
    </source>
</evidence>
<evidence type="ECO:0000256" key="3">
    <source>
        <dbReference type="PIRSR" id="PIRSR600888-3"/>
    </source>
</evidence>
<dbReference type="CDD" id="cd00438">
    <property type="entry name" value="cupin_RmlC"/>
    <property type="match status" value="1"/>
</dbReference>
<organism evidence="4 5">
    <name type="scientific">Actinomadura physcomitrii</name>
    <dbReference type="NCBI Taxonomy" id="2650748"/>
    <lineage>
        <taxon>Bacteria</taxon>
        <taxon>Bacillati</taxon>
        <taxon>Actinomycetota</taxon>
        <taxon>Actinomycetes</taxon>
        <taxon>Streptosporangiales</taxon>
        <taxon>Thermomonosporaceae</taxon>
        <taxon>Actinomadura</taxon>
    </lineage>
</organism>
<dbReference type="Gene3D" id="2.60.120.10">
    <property type="entry name" value="Jelly Rolls"/>
    <property type="match status" value="1"/>
</dbReference>
<accession>A0A6I4MGG6</accession>
<comment type="caution">
    <text evidence="4">The sequence shown here is derived from an EMBL/GenBank/DDBJ whole genome shotgun (WGS) entry which is preliminary data.</text>
</comment>
<dbReference type="Proteomes" id="UP000462055">
    <property type="component" value="Unassembled WGS sequence"/>
</dbReference>
<dbReference type="RefSeq" id="WP_151596206.1">
    <property type="nucleotide sequence ID" value="NZ_WBMS02000021.1"/>
</dbReference>
<reference evidence="4" key="1">
    <citation type="submission" date="2019-12" db="EMBL/GenBank/DDBJ databases">
        <title>Actinomadura physcomitrii sp. nov., a novel actinomycete isolated from moss [Physcomitrium sphaericum (Ludw) Fuernr].</title>
        <authorList>
            <person name="Zhuang X."/>
        </authorList>
    </citation>
    <scope>NUCLEOTIDE SEQUENCE [LARGE SCALE GENOMIC DNA]</scope>
    <source>
        <strain evidence="4">LD22</strain>
    </source>
</reference>
<proteinExistence type="inferred from homology"/>
<dbReference type="InterPro" id="IPR014710">
    <property type="entry name" value="RmlC-like_jellyroll"/>
</dbReference>
<dbReference type="Pfam" id="PF00908">
    <property type="entry name" value="dTDP_sugar_isom"/>
    <property type="match status" value="1"/>
</dbReference>
<feature type="active site" description="Proton acceptor" evidence="2">
    <location>
        <position position="61"/>
    </location>
</feature>
<protein>
    <submittedName>
        <fullName evidence="4">dTDP-4-dehydrorhamnose 3,5-epimerase</fullName>
    </submittedName>
</protein>
<dbReference type="GO" id="GO:0000271">
    <property type="term" value="P:polysaccharide biosynthetic process"/>
    <property type="evidence" value="ECO:0007669"/>
    <property type="project" value="TreeGrafter"/>
</dbReference>
<dbReference type="PANTHER" id="PTHR21047:SF2">
    <property type="entry name" value="THYMIDINE DIPHOSPHO-4-KETO-RHAMNOSE 3,5-EPIMERASE"/>
    <property type="match status" value="1"/>
</dbReference>
<evidence type="ECO:0000313" key="5">
    <source>
        <dbReference type="Proteomes" id="UP000462055"/>
    </source>
</evidence>
<dbReference type="PANTHER" id="PTHR21047">
    <property type="entry name" value="DTDP-6-DEOXY-D-GLUCOSE-3,5 EPIMERASE"/>
    <property type="match status" value="1"/>
</dbReference>
<dbReference type="AlphaFoldDB" id="A0A6I4MGG6"/>
<dbReference type="GO" id="GO:0008830">
    <property type="term" value="F:dTDP-4-dehydrorhamnose 3,5-epimerase activity"/>
    <property type="evidence" value="ECO:0007669"/>
    <property type="project" value="InterPro"/>
</dbReference>
<evidence type="ECO:0000256" key="2">
    <source>
        <dbReference type="PIRSR" id="PIRSR600888-1"/>
    </source>
</evidence>
<dbReference type="GO" id="GO:0005829">
    <property type="term" value="C:cytosol"/>
    <property type="evidence" value="ECO:0007669"/>
    <property type="project" value="TreeGrafter"/>
</dbReference>